<reference evidence="2" key="1">
    <citation type="submission" date="2025-08" db="UniProtKB">
        <authorList>
            <consortium name="Ensembl"/>
        </authorList>
    </citation>
    <scope>IDENTIFICATION</scope>
</reference>
<dbReference type="Ensembl" id="ENSSOCT00000012529.1">
    <property type="protein sequence ID" value="ENSSOCP00000012194.1"/>
    <property type="gene ID" value="ENSSOCG00000009297.1"/>
</dbReference>
<proteinExistence type="predicted"/>
<dbReference type="Proteomes" id="UP000694551">
    <property type="component" value="Unplaced"/>
</dbReference>
<feature type="domain" description="Beta-defensin-like" evidence="1">
    <location>
        <begin position="37"/>
        <end position="67"/>
    </location>
</feature>
<keyword evidence="3" id="KW-1185">Reference proteome</keyword>
<evidence type="ECO:0000313" key="2">
    <source>
        <dbReference type="Ensembl" id="ENSSOCP00000012194.1"/>
    </source>
</evidence>
<dbReference type="AlphaFoldDB" id="A0A8D0KVQ2"/>
<dbReference type="GO" id="GO:0005576">
    <property type="term" value="C:extracellular region"/>
    <property type="evidence" value="ECO:0007669"/>
    <property type="project" value="InterPro"/>
</dbReference>
<organism evidence="2 3">
    <name type="scientific">Strix occidentalis caurina</name>
    <name type="common">northern spotted owl</name>
    <dbReference type="NCBI Taxonomy" id="311401"/>
    <lineage>
        <taxon>Eukaryota</taxon>
        <taxon>Metazoa</taxon>
        <taxon>Chordata</taxon>
        <taxon>Craniata</taxon>
        <taxon>Vertebrata</taxon>
        <taxon>Euteleostomi</taxon>
        <taxon>Archelosauria</taxon>
        <taxon>Archosauria</taxon>
        <taxon>Dinosauria</taxon>
        <taxon>Saurischia</taxon>
        <taxon>Theropoda</taxon>
        <taxon>Coelurosauria</taxon>
        <taxon>Aves</taxon>
        <taxon>Neognathae</taxon>
        <taxon>Neoaves</taxon>
        <taxon>Telluraves</taxon>
        <taxon>Strigiformes</taxon>
        <taxon>Strigidae</taxon>
        <taxon>Strix</taxon>
    </lineage>
</organism>
<sequence length="68" mass="7630">MHEECQPFCNHTLLAQIITVIVWCVSFPTKTGSVIGCRLRWGFCAPGRCPLNSRPIGRCSTFQACCKR</sequence>
<reference evidence="2" key="2">
    <citation type="submission" date="2025-09" db="UniProtKB">
        <authorList>
            <consortium name="Ensembl"/>
        </authorList>
    </citation>
    <scope>IDENTIFICATION</scope>
</reference>
<dbReference type="SUPFAM" id="SSF57392">
    <property type="entry name" value="Defensin-like"/>
    <property type="match status" value="1"/>
</dbReference>
<protein>
    <recommendedName>
        <fullName evidence="1">Beta-defensin-like domain-containing protein</fullName>
    </recommendedName>
</protein>
<accession>A0A8D0KVQ2</accession>
<dbReference type="Pfam" id="PF00711">
    <property type="entry name" value="Defensin_beta"/>
    <property type="match status" value="1"/>
</dbReference>
<evidence type="ECO:0000259" key="1">
    <source>
        <dbReference type="Pfam" id="PF00711"/>
    </source>
</evidence>
<dbReference type="GO" id="GO:0006952">
    <property type="term" value="P:defense response"/>
    <property type="evidence" value="ECO:0007669"/>
    <property type="project" value="InterPro"/>
</dbReference>
<evidence type="ECO:0000313" key="3">
    <source>
        <dbReference type="Proteomes" id="UP000694551"/>
    </source>
</evidence>
<dbReference type="InterPro" id="IPR001855">
    <property type="entry name" value="Defensin_beta-like"/>
</dbReference>
<dbReference type="Gene3D" id="3.10.360.10">
    <property type="entry name" value="Antimicrobial Peptide, Beta-defensin 2, Chain A"/>
    <property type="match status" value="1"/>
</dbReference>
<name>A0A8D0KVQ2_STROC</name>